<evidence type="ECO:0000313" key="1">
    <source>
        <dbReference type="EMBL" id="MBM4626683.1"/>
    </source>
</evidence>
<proteinExistence type="predicted"/>
<dbReference type="AlphaFoldDB" id="A0AAP2AM63"/>
<protein>
    <submittedName>
        <fullName evidence="1">Uncharacterized protein</fullName>
    </submittedName>
</protein>
<gene>
    <name evidence="1" type="ORF">GS453_07320</name>
    <name evidence="2" type="ORF">GS453_14665</name>
</gene>
<sequence length="83" mass="8985">MSDTSEADKAILFDSEGLTIGGERVPGLIAVPAIVEQDDDAPDHWRVTVTFLTNVYPTSTSDVVDEPVSHTVRHIRPVLPGDD</sequence>
<dbReference type="EMBL" id="WUXD01000002">
    <property type="protein sequence ID" value="MBM4626683.1"/>
    <property type="molecule type" value="Genomic_DNA"/>
</dbReference>
<name>A0AAP2AM63_RHOHA</name>
<comment type="caution">
    <text evidence="1">The sequence shown here is derived from an EMBL/GenBank/DDBJ whole genome shotgun (WGS) entry which is preliminary data.</text>
</comment>
<evidence type="ECO:0000313" key="2">
    <source>
        <dbReference type="EMBL" id="MBM4628056.1"/>
    </source>
</evidence>
<evidence type="ECO:0000313" key="3">
    <source>
        <dbReference type="Proteomes" id="UP000738270"/>
    </source>
</evidence>
<accession>A0AAP2AM63</accession>
<dbReference type="Proteomes" id="UP000738270">
    <property type="component" value="Unassembled WGS sequence"/>
</dbReference>
<organism evidence="1 3">
    <name type="scientific">Rhodococcus hoagii</name>
    <name type="common">Corynebacterium equii</name>
    <dbReference type="NCBI Taxonomy" id="43767"/>
    <lineage>
        <taxon>Bacteria</taxon>
        <taxon>Bacillati</taxon>
        <taxon>Actinomycetota</taxon>
        <taxon>Actinomycetes</taxon>
        <taxon>Mycobacteriales</taxon>
        <taxon>Nocardiaceae</taxon>
        <taxon>Prescottella</taxon>
    </lineage>
</organism>
<dbReference type="EMBL" id="WUXD01000023">
    <property type="protein sequence ID" value="MBM4628056.1"/>
    <property type="molecule type" value="Genomic_DNA"/>
</dbReference>
<reference evidence="1" key="1">
    <citation type="submission" date="2019-11" db="EMBL/GenBank/DDBJ databases">
        <title>Spread of Macrolides and rifampicin resistant Rhodococcus equi in clinical isolates in the USA.</title>
        <authorList>
            <person name="Alvarez-Narvaez S."/>
            <person name="Huber L."/>
            <person name="Cohen N.D."/>
            <person name="Slovis N."/>
            <person name="Greiter M."/>
            <person name="Giguere S."/>
            <person name="Hart K."/>
        </authorList>
    </citation>
    <scope>NUCLEOTIDE SEQUENCE</scope>
    <source>
        <strain evidence="1">Lh_38</strain>
    </source>
</reference>